<evidence type="ECO:0000256" key="7">
    <source>
        <dbReference type="HAMAP-Rule" id="MF_00196"/>
    </source>
</evidence>
<evidence type="ECO:0000256" key="8">
    <source>
        <dbReference type="SAM" id="MobiDB-lite"/>
    </source>
</evidence>
<dbReference type="Pfam" id="PF08125">
    <property type="entry name" value="Mannitol_dh_C"/>
    <property type="match status" value="1"/>
</dbReference>
<evidence type="ECO:0000256" key="2">
    <source>
        <dbReference type="ARBA" id="ARBA00012939"/>
    </source>
</evidence>
<dbReference type="GO" id="GO:0008926">
    <property type="term" value="F:mannitol-1-phosphate 5-dehydrogenase activity"/>
    <property type="evidence" value="ECO:0007669"/>
    <property type="project" value="UniProtKB-UniRule"/>
</dbReference>
<dbReference type="InterPro" id="IPR013131">
    <property type="entry name" value="Mannitol_DH_N"/>
</dbReference>
<dbReference type="PANTHER" id="PTHR30524">
    <property type="entry name" value="MANNITOL-1-PHOSPHATE 5-DEHYDROGENASE"/>
    <property type="match status" value="1"/>
</dbReference>
<dbReference type="GO" id="GO:0019592">
    <property type="term" value="P:mannitol catabolic process"/>
    <property type="evidence" value="ECO:0007669"/>
    <property type="project" value="TreeGrafter"/>
</dbReference>
<feature type="binding site" evidence="7">
    <location>
        <begin position="39"/>
        <end position="50"/>
    </location>
    <ligand>
        <name>NAD(+)</name>
        <dbReference type="ChEBI" id="CHEBI:57540"/>
    </ligand>
</feature>
<reference evidence="11 12" key="1">
    <citation type="submission" date="2020-04" db="EMBL/GenBank/DDBJ databases">
        <title>Novel Paenibacillus strain UniB2 isolated from commercial digestive syrup.</title>
        <authorList>
            <person name="Thorat V."/>
            <person name="Kirdat K."/>
            <person name="Tiwarekar B."/>
            <person name="Yadav A."/>
        </authorList>
    </citation>
    <scope>NUCLEOTIDE SEQUENCE [LARGE SCALE GENOMIC DNA]</scope>
    <source>
        <strain evidence="11 12">UniB2</strain>
    </source>
</reference>
<comment type="catalytic activity">
    <reaction evidence="6 7">
        <text>D-mannitol 1-phosphate + NAD(+) = beta-D-fructose 6-phosphate + NADH + H(+)</text>
        <dbReference type="Rhea" id="RHEA:19661"/>
        <dbReference type="ChEBI" id="CHEBI:15378"/>
        <dbReference type="ChEBI" id="CHEBI:57540"/>
        <dbReference type="ChEBI" id="CHEBI:57634"/>
        <dbReference type="ChEBI" id="CHEBI:57945"/>
        <dbReference type="ChEBI" id="CHEBI:61381"/>
        <dbReference type="EC" id="1.1.1.17"/>
    </reaction>
</comment>
<dbReference type="InterPro" id="IPR023028">
    <property type="entry name" value="Mannitol_1_phos_5_DH"/>
</dbReference>
<dbReference type="InterPro" id="IPR000669">
    <property type="entry name" value="Mannitol_DH"/>
</dbReference>
<dbReference type="PANTHER" id="PTHR30524:SF0">
    <property type="entry name" value="ALTRONATE OXIDOREDUCTASE-RELATED"/>
    <property type="match status" value="1"/>
</dbReference>
<evidence type="ECO:0000259" key="9">
    <source>
        <dbReference type="Pfam" id="PF01232"/>
    </source>
</evidence>
<dbReference type="AlphaFoldDB" id="A0A6H2GTI3"/>
<dbReference type="Gene3D" id="3.40.50.720">
    <property type="entry name" value="NAD(P)-binding Rossmann-like Domain"/>
    <property type="match status" value="1"/>
</dbReference>
<dbReference type="InterPro" id="IPR008927">
    <property type="entry name" value="6-PGluconate_DH-like_C_sf"/>
</dbReference>
<dbReference type="SUPFAM" id="SSF48179">
    <property type="entry name" value="6-phosphogluconate dehydrogenase C-terminal domain-like"/>
    <property type="match status" value="1"/>
</dbReference>
<feature type="domain" description="Mannitol dehydrogenase N-terminal" evidence="9">
    <location>
        <begin position="38"/>
        <end position="221"/>
    </location>
</feature>
<dbReference type="NCBIfam" id="NF002652">
    <property type="entry name" value="PRK02318.2-5"/>
    <property type="match status" value="1"/>
</dbReference>
<keyword evidence="5 7" id="KW-0520">NAD</keyword>
<evidence type="ECO:0000256" key="3">
    <source>
        <dbReference type="ARBA" id="ARBA00016219"/>
    </source>
</evidence>
<evidence type="ECO:0000313" key="12">
    <source>
        <dbReference type="Proteomes" id="UP000502136"/>
    </source>
</evidence>
<organism evidence="11 12">
    <name type="scientific">Paenibacillus albicereus</name>
    <dbReference type="NCBI Taxonomy" id="2726185"/>
    <lineage>
        <taxon>Bacteria</taxon>
        <taxon>Bacillati</taxon>
        <taxon>Bacillota</taxon>
        <taxon>Bacilli</taxon>
        <taxon>Bacillales</taxon>
        <taxon>Paenibacillaceae</taxon>
        <taxon>Paenibacillus</taxon>
    </lineage>
</organism>
<dbReference type="HAMAP" id="MF_00196">
    <property type="entry name" value="Mannitol_dehydrog"/>
    <property type="match status" value="1"/>
</dbReference>
<dbReference type="SUPFAM" id="SSF51735">
    <property type="entry name" value="NAD(P)-binding Rossmann-fold domains"/>
    <property type="match status" value="1"/>
</dbReference>
<evidence type="ECO:0000256" key="1">
    <source>
        <dbReference type="ARBA" id="ARBA00006541"/>
    </source>
</evidence>
<dbReference type="InterPro" id="IPR036291">
    <property type="entry name" value="NAD(P)-bd_dom_sf"/>
</dbReference>
<evidence type="ECO:0000256" key="4">
    <source>
        <dbReference type="ARBA" id="ARBA00023002"/>
    </source>
</evidence>
<dbReference type="RefSeq" id="WP_168906153.1">
    <property type="nucleotide sequence ID" value="NZ_CP051428.1"/>
</dbReference>
<evidence type="ECO:0000256" key="6">
    <source>
        <dbReference type="ARBA" id="ARBA00048615"/>
    </source>
</evidence>
<protein>
    <recommendedName>
        <fullName evidence="3 7">Mannitol-1-phosphate 5-dehydrogenase</fullName>
        <ecNumber evidence="2 7">1.1.1.17</ecNumber>
    </recommendedName>
</protein>
<name>A0A6H2GTI3_9BACL</name>
<dbReference type="PRINTS" id="PR00084">
    <property type="entry name" value="MTLDHDRGNASE"/>
</dbReference>
<dbReference type="InterPro" id="IPR023027">
    <property type="entry name" value="Mannitol_DH_CS"/>
</dbReference>
<dbReference type="GO" id="GO:0005829">
    <property type="term" value="C:cytosol"/>
    <property type="evidence" value="ECO:0007669"/>
    <property type="project" value="TreeGrafter"/>
</dbReference>
<keyword evidence="12" id="KW-1185">Reference proteome</keyword>
<dbReference type="KEGG" id="palr:HGI30_01970"/>
<keyword evidence="4 7" id="KW-0560">Oxidoreductase</keyword>
<dbReference type="InterPro" id="IPR013328">
    <property type="entry name" value="6PGD_dom2"/>
</dbReference>
<dbReference type="EC" id="1.1.1.17" evidence="2 7"/>
<comment type="similarity">
    <text evidence="1 7">Belongs to the mannitol dehydrogenase family.</text>
</comment>
<evidence type="ECO:0000256" key="5">
    <source>
        <dbReference type="ARBA" id="ARBA00023027"/>
    </source>
</evidence>
<dbReference type="Pfam" id="PF01232">
    <property type="entry name" value="Mannitol_dh"/>
    <property type="match status" value="1"/>
</dbReference>
<dbReference type="Proteomes" id="UP000502136">
    <property type="component" value="Chromosome"/>
</dbReference>
<evidence type="ECO:0000313" key="11">
    <source>
        <dbReference type="EMBL" id="QJC50476.1"/>
    </source>
</evidence>
<gene>
    <name evidence="7" type="primary">mtlD</name>
    <name evidence="11" type="ORF">HGI30_01970</name>
</gene>
<proteinExistence type="inferred from homology"/>
<dbReference type="PROSITE" id="PS00974">
    <property type="entry name" value="MANNITOL_DHGENASE"/>
    <property type="match status" value="1"/>
</dbReference>
<accession>A0A6H2GTI3</accession>
<dbReference type="InterPro" id="IPR013118">
    <property type="entry name" value="Mannitol_DH_C"/>
</dbReference>
<dbReference type="EMBL" id="CP051428">
    <property type="protein sequence ID" value="QJC50476.1"/>
    <property type="molecule type" value="Genomic_DNA"/>
</dbReference>
<dbReference type="Gene3D" id="1.10.1040.10">
    <property type="entry name" value="N-(1-d-carboxylethyl)-l-norvaline Dehydrogenase, domain 2"/>
    <property type="match status" value="1"/>
</dbReference>
<evidence type="ECO:0000259" key="10">
    <source>
        <dbReference type="Pfam" id="PF08125"/>
    </source>
</evidence>
<feature type="region of interest" description="Disordered" evidence="8">
    <location>
        <begin position="16"/>
        <end position="37"/>
    </location>
</feature>
<sequence length="417" mass="45798">MNAAQPNLAMQELAAGRVGAEPASHSSPVREPAPARPKAVHFGAGNIGRGLVGVTLARAGYEIVFAARNPEQIRLLREHRAYEVEYADEAGRRETVGPVGAVAIGKEKELADAIETAELITTAVGLSALPSIAKVLAKALESRLAKPVGRPLPIIACENGIRASSQLKRLVFRHLPERLREPAERQLAFPDSMVDRIVPAQKQPDPLAVRVEPFSEWIVEKGGAEPMRRIRGVRYVGDLDPWMERKLFTVNTGHCAAAYFGYLAGFRTIQEALASEPVRSKVREALRETGTMLARRHGFDAAEHEAYIEETLQRFANPALSDKISRIARSPRRKLGQGDRLVRPLLLGHELGLEMPALQEAIAAALAYRHPLDAESVELERLLRRDGLEGALSRKLGLPRTHDLVRSVCAAYDRLGR</sequence>
<feature type="domain" description="Mannitol dehydrogenase C-terminal" evidence="10">
    <location>
        <begin position="238"/>
        <end position="411"/>
    </location>
</feature>